<keyword evidence="3" id="KW-0238">DNA-binding</keyword>
<dbReference type="FunFam" id="1.10.10.10:FF:000001">
    <property type="entry name" value="LysR family transcriptional regulator"/>
    <property type="match status" value="1"/>
</dbReference>
<dbReference type="CDD" id="cd08422">
    <property type="entry name" value="PBP2_CrgA_like"/>
    <property type="match status" value="1"/>
</dbReference>
<dbReference type="Gene3D" id="1.10.10.10">
    <property type="entry name" value="Winged helix-like DNA-binding domain superfamily/Winged helix DNA-binding domain"/>
    <property type="match status" value="1"/>
</dbReference>
<evidence type="ECO:0000256" key="4">
    <source>
        <dbReference type="ARBA" id="ARBA00023163"/>
    </source>
</evidence>
<evidence type="ECO:0000256" key="2">
    <source>
        <dbReference type="ARBA" id="ARBA00023015"/>
    </source>
</evidence>
<dbReference type="PROSITE" id="PS50931">
    <property type="entry name" value="HTH_LYSR"/>
    <property type="match status" value="1"/>
</dbReference>
<accession>A0AAF0CEC6</accession>
<dbReference type="Proteomes" id="UP000032352">
    <property type="component" value="Chromosome pTvir"/>
</dbReference>
<evidence type="ECO:0000259" key="5">
    <source>
        <dbReference type="PROSITE" id="PS50931"/>
    </source>
</evidence>
<dbReference type="InterPro" id="IPR036388">
    <property type="entry name" value="WH-like_DNA-bd_sf"/>
</dbReference>
<sequence>MANNDLNQIRIFVQVAKLQSFTRAAEILGLEKSTVSSKVSQLEARLQIRLLQRTTRSVSLTEAGEQYLSYCEQALSALQLGDEFIANLNRVPSGRLRVSVPHNFVDFVMPTVIMPFLQKYPEVDLEIIESSRHVDLIKEHFDIAIRPSTEPVKDSSLVYRKIHHAEWVIAASRQHIDLYGLPATAKELACQPSIGSIGESKYGQEHQVIYWHEQKIVLNHRLAVNNMNSVRLALKAGLGFALIPKNMIKKELMQGELLEICPDIELKPTSLYVVYPSRSGQPAKLKAFVDALKRWGEELNR</sequence>
<dbReference type="InterPro" id="IPR000847">
    <property type="entry name" value="LysR_HTH_N"/>
</dbReference>
<organism evidence="6 7">
    <name type="scientific">Thalassomonas viridans</name>
    <dbReference type="NCBI Taxonomy" id="137584"/>
    <lineage>
        <taxon>Bacteria</taxon>
        <taxon>Pseudomonadati</taxon>
        <taxon>Pseudomonadota</taxon>
        <taxon>Gammaproteobacteria</taxon>
        <taxon>Alteromonadales</taxon>
        <taxon>Colwelliaceae</taxon>
        <taxon>Thalassomonas</taxon>
    </lineage>
</organism>
<reference evidence="6 7" key="2">
    <citation type="journal article" date="2022" name="Mar. Drugs">
        <title>Bioassay-Guided Fractionation Leads to the Detection of Cholic Acid Generated by the Rare Thalassomonas sp.</title>
        <authorList>
            <person name="Pheiffer F."/>
            <person name="Schneider Y.K."/>
            <person name="Hansen E.H."/>
            <person name="Andersen J.H."/>
            <person name="Isaksson J."/>
            <person name="Busche T."/>
            <person name="R C."/>
            <person name="Kalinowski J."/>
            <person name="Zyl L.V."/>
            <person name="Trindade M."/>
        </authorList>
    </citation>
    <scope>NUCLEOTIDE SEQUENCE [LARGE SCALE GENOMIC DNA]</scope>
    <source>
        <strain evidence="6 7">XOM25</strain>
    </source>
</reference>
<dbReference type="GO" id="GO:0003700">
    <property type="term" value="F:DNA-binding transcription factor activity"/>
    <property type="evidence" value="ECO:0007669"/>
    <property type="project" value="InterPro"/>
</dbReference>
<dbReference type="PANTHER" id="PTHR30537:SF5">
    <property type="entry name" value="HTH-TYPE TRANSCRIPTIONAL ACTIVATOR TTDR-RELATED"/>
    <property type="match status" value="1"/>
</dbReference>
<name>A0AAF0CEC6_9GAMM</name>
<evidence type="ECO:0000313" key="6">
    <source>
        <dbReference type="EMBL" id="WDE09150.1"/>
    </source>
</evidence>
<keyword evidence="4" id="KW-0804">Transcription</keyword>
<evidence type="ECO:0000313" key="7">
    <source>
        <dbReference type="Proteomes" id="UP000032352"/>
    </source>
</evidence>
<gene>
    <name evidence="6" type="ORF">SG34_030760</name>
</gene>
<reference evidence="6 7" key="1">
    <citation type="journal article" date="2015" name="Genome Announc.">
        <title>Draft Genome Sequences of Marine Isolates of Thalassomonas viridans and Thalassomonas actiniarum.</title>
        <authorList>
            <person name="Olonade I."/>
            <person name="van Zyl L.J."/>
            <person name="Trindade M."/>
        </authorList>
    </citation>
    <scope>NUCLEOTIDE SEQUENCE [LARGE SCALE GENOMIC DNA]</scope>
    <source>
        <strain evidence="6 7">XOM25</strain>
    </source>
</reference>
<evidence type="ECO:0000256" key="3">
    <source>
        <dbReference type="ARBA" id="ARBA00023125"/>
    </source>
</evidence>
<dbReference type="Gene3D" id="3.40.190.290">
    <property type="match status" value="1"/>
</dbReference>
<dbReference type="GO" id="GO:0043565">
    <property type="term" value="F:sequence-specific DNA binding"/>
    <property type="evidence" value="ECO:0007669"/>
    <property type="project" value="TreeGrafter"/>
</dbReference>
<dbReference type="SUPFAM" id="SSF53850">
    <property type="entry name" value="Periplasmic binding protein-like II"/>
    <property type="match status" value="1"/>
</dbReference>
<dbReference type="InterPro" id="IPR058163">
    <property type="entry name" value="LysR-type_TF_proteobact-type"/>
</dbReference>
<comment type="similarity">
    <text evidence="1">Belongs to the LysR transcriptional regulatory family.</text>
</comment>
<dbReference type="RefSeq" id="WP_044841272.1">
    <property type="nucleotide sequence ID" value="NZ_CP059734.1"/>
</dbReference>
<dbReference type="GO" id="GO:0006351">
    <property type="term" value="P:DNA-templated transcription"/>
    <property type="evidence" value="ECO:0007669"/>
    <property type="project" value="TreeGrafter"/>
</dbReference>
<dbReference type="Pfam" id="PF00126">
    <property type="entry name" value="HTH_1"/>
    <property type="match status" value="1"/>
</dbReference>
<protein>
    <submittedName>
        <fullName evidence="6">LysR family transcriptional regulator</fullName>
    </submittedName>
</protein>
<evidence type="ECO:0000256" key="1">
    <source>
        <dbReference type="ARBA" id="ARBA00009437"/>
    </source>
</evidence>
<dbReference type="Pfam" id="PF03466">
    <property type="entry name" value="LysR_substrate"/>
    <property type="match status" value="1"/>
</dbReference>
<dbReference type="SUPFAM" id="SSF46785">
    <property type="entry name" value="Winged helix' DNA-binding domain"/>
    <property type="match status" value="1"/>
</dbReference>
<feature type="domain" description="HTH lysR-type" evidence="5">
    <location>
        <begin position="4"/>
        <end position="61"/>
    </location>
</feature>
<keyword evidence="7" id="KW-1185">Reference proteome</keyword>
<dbReference type="KEGG" id="tvd:SG34_030760"/>
<keyword evidence="2" id="KW-0805">Transcription regulation</keyword>
<dbReference type="PANTHER" id="PTHR30537">
    <property type="entry name" value="HTH-TYPE TRANSCRIPTIONAL REGULATOR"/>
    <property type="match status" value="1"/>
</dbReference>
<dbReference type="EMBL" id="CP059734">
    <property type="protein sequence ID" value="WDE09150.1"/>
    <property type="molecule type" value="Genomic_DNA"/>
</dbReference>
<dbReference type="InterPro" id="IPR005119">
    <property type="entry name" value="LysR_subst-bd"/>
</dbReference>
<dbReference type="AlphaFoldDB" id="A0AAF0CEC6"/>
<proteinExistence type="inferred from homology"/>
<dbReference type="InterPro" id="IPR036390">
    <property type="entry name" value="WH_DNA-bd_sf"/>
</dbReference>